<organism evidence="7 8">
    <name type="scientific">Ornithinimicrobium ciconiae</name>
    <dbReference type="NCBI Taxonomy" id="2594265"/>
    <lineage>
        <taxon>Bacteria</taxon>
        <taxon>Bacillati</taxon>
        <taxon>Actinomycetota</taxon>
        <taxon>Actinomycetes</taxon>
        <taxon>Micrococcales</taxon>
        <taxon>Ornithinimicrobiaceae</taxon>
        <taxon>Ornithinimicrobium</taxon>
    </lineage>
</organism>
<evidence type="ECO:0000256" key="1">
    <source>
        <dbReference type="ARBA" id="ARBA00009347"/>
    </source>
</evidence>
<evidence type="ECO:0000256" key="3">
    <source>
        <dbReference type="ARBA" id="ARBA00022827"/>
    </source>
</evidence>
<dbReference type="Gene3D" id="3.40.50.300">
    <property type="entry name" value="P-loop containing nucleotide triphosphate hydrolases"/>
    <property type="match status" value="1"/>
</dbReference>
<dbReference type="AlphaFoldDB" id="A0A516GAM8"/>
<dbReference type="SUPFAM" id="SSF52540">
    <property type="entry name" value="P-loop containing nucleoside triphosphate hydrolases"/>
    <property type="match status" value="1"/>
</dbReference>
<dbReference type="Pfam" id="PF00441">
    <property type="entry name" value="Acyl-CoA_dh_1"/>
    <property type="match status" value="1"/>
</dbReference>
<dbReference type="Pfam" id="PF18158">
    <property type="entry name" value="AidB_N"/>
    <property type="match status" value="1"/>
</dbReference>
<dbReference type="KEGG" id="orz:FNH13_08885"/>
<proteinExistence type="inferred from homology"/>
<dbReference type="Pfam" id="PF02770">
    <property type="entry name" value="Acyl-CoA_dh_M"/>
    <property type="match status" value="1"/>
</dbReference>
<accession>A0A516GAM8</accession>
<dbReference type="Gene3D" id="1.20.140.10">
    <property type="entry name" value="Butyryl-CoA Dehydrogenase, subunit A, domain 3"/>
    <property type="match status" value="1"/>
</dbReference>
<evidence type="ECO:0000259" key="5">
    <source>
        <dbReference type="Pfam" id="PF02770"/>
    </source>
</evidence>
<evidence type="ECO:0000259" key="6">
    <source>
        <dbReference type="Pfam" id="PF18158"/>
    </source>
</evidence>
<name>A0A516GAM8_9MICO</name>
<dbReference type="InterPro" id="IPR009100">
    <property type="entry name" value="AcylCoA_DH/oxidase_NM_dom_sf"/>
</dbReference>
<dbReference type="Gene3D" id="2.40.110.20">
    <property type="match status" value="1"/>
</dbReference>
<evidence type="ECO:0000313" key="8">
    <source>
        <dbReference type="Proteomes" id="UP000315395"/>
    </source>
</evidence>
<feature type="domain" description="Acyl-CoA oxidase/dehydrogenase middle" evidence="5">
    <location>
        <begin position="342"/>
        <end position="458"/>
    </location>
</feature>
<dbReference type="PANTHER" id="PTHR42707">
    <property type="entry name" value="ACYL-COA DEHYDROGENASE"/>
    <property type="match status" value="1"/>
</dbReference>
<dbReference type="Pfam" id="PF13671">
    <property type="entry name" value="AAA_33"/>
    <property type="match status" value="1"/>
</dbReference>
<evidence type="ECO:0000256" key="2">
    <source>
        <dbReference type="ARBA" id="ARBA00022630"/>
    </source>
</evidence>
<feature type="domain" description="Acyl-CoA dehydrogenase/oxidase C-terminal" evidence="4">
    <location>
        <begin position="469"/>
        <end position="623"/>
    </location>
</feature>
<dbReference type="Gene3D" id="6.10.250.600">
    <property type="match status" value="1"/>
</dbReference>
<dbReference type="SUPFAM" id="SSF47203">
    <property type="entry name" value="Acyl-CoA dehydrogenase C-terminal domain-like"/>
    <property type="match status" value="1"/>
</dbReference>
<dbReference type="InterPro" id="IPR036250">
    <property type="entry name" value="AcylCo_DH-like_C"/>
</dbReference>
<keyword evidence="8" id="KW-1185">Reference proteome</keyword>
<sequence length="730" mass="78199">MSRVIFMCGPSGSGKSTYARELEASGMLRLSFDTELWRRGVTQVPPPQDLNAQVEADLRAQLLEAVAQGRDVVLDFAFPTRAMREDYRALLAPAGVVPETIYLATDRATVMHRLATRTGADSDDLVLDDDLSARHYDHFEAPTSAEGPLTVLTHEDPEPVTGPRPRVTHQVLNQVPPRVGVNEFRSNTVLSEAVSTFGAGWAVPQLESVGELVGSAGFQADARAAHSSAPVLRTHDRWGQRIDQVDYHPAYHRIIGAAVAHGAHTSAWADPRAGGHVARAATFMLFAQIEPGHACPVSMTHAVVPALRHSPALADRWLPRAYGTAYDGRLRPAADKPGALFGMAMTEKQGGSDVRANLTRGVHVGGTAGGAAGAGTEDEDGASSDDYLLTGHKWFCSAPMSDAFLVLAQTSRAGAEEGLSCLLVPRVLEDGTHNVFRIQRLKDKLGNRSNASAEIELDGTVGHLVGEPGRGVRTIIEMVARTRLDCVLGSTAGMRQSVAEALWHVRHRSAFGAKLIDQPAMSAVVADLALESEAATLTSLRLAQAHEDDASEQDVLFARLATAVAKYWICKRGPHHAYEALECLGGNGYTEDFPLAMRYREQPVMAIWEGSGNVIALDVLRAMGREPETVEALLTELALAEGTHRDYDAHLGRVRALLAATRGQDPAVLQAGARRLTEALALALQASLMIRHAPAYSSDAFVAARLGEDRGGQYGVLPAGADVAAILARH</sequence>
<dbReference type="InterPro" id="IPR006091">
    <property type="entry name" value="Acyl-CoA_Oxase/DH_mid-dom"/>
</dbReference>
<dbReference type="Proteomes" id="UP000315395">
    <property type="component" value="Chromosome"/>
</dbReference>
<dbReference type="InterPro" id="IPR052904">
    <property type="entry name" value="Acyl-CoA_dehydrogenase-like"/>
</dbReference>
<gene>
    <name evidence="7" type="ORF">FNH13_08885</name>
</gene>
<evidence type="ECO:0000313" key="7">
    <source>
        <dbReference type="EMBL" id="QDO88440.1"/>
    </source>
</evidence>
<dbReference type="GO" id="GO:0003995">
    <property type="term" value="F:acyl-CoA dehydrogenase activity"/>
    <property type="evidence" value="ECO:0007669"/>
    <property type="project" value="TreeGrafter"/>
</dbReference>
<reference evidence="7 8" key="1">
    <citation type="submission" date="2019-07" db="EMBL/GenBank/DDBJ databases">
        <title>complete genome sequencing of Ornithinimicrobium sp. H23M54.</title>
        <authorList>
            <person name="Bae J.-W."/>
            <person name="Lee S.-Y."/>
        </authorList>
    </citation>
    <scope>NUCLEOTIDE SEQUENCE [LARGE SCALE GENOMIC DNA]</scope>
    <source>
        <strain evidence="7 8">H23M54</strain>
    </source>
</reference>
<dbReference type="SUPFAM" id="SSF56645">
    <property type="entry name" value="Acyl-CoA dehydrogenase NM domain-like"/>
    <property type="match status" value="1"/>
</dbReference>
<dbReference type="OrthoDB" id="9771038at2"/>
<comment type="similarity">
    <text evidence="1">Belongs to the acyl-CoA dehydrogenase family.</text>
</comment>
<keyword evidence="3" id="KW-0274">FAD</keyword>
<dbReference type="PANTHER" id="PTHR42707:SF3">
    <property type="entry name" value="ACYL-COA DEHYDROGENASE AIDB-RELATED"/>
    <property type="match status" value="1"/>
</dbReference>
<dbReference type="EMBL" id="CP041616">
    <property type="protein sequence ID" value="QDO88440.1"/>
    <property type="molecule type" value="Genomic_DNA"/>
</dbReference>
<dbReference type="InterPro" id="IPR041504">
    <property type="entry name" value="AidB_N"/>
</dbReference>
<feature type="domain" description="Adaptive response protein AidB N-terminal" evidence="6">
    <location>
        <begin position="173"/>
        <end position="327"/>
    </location>
</feature>
<dbReference type="InterPro" id="IPR027417">
    <property type="entry name" value="P-loop_NTPase"/>
</dbReference>
<dbReference type="RefSeq" id="WP_143783118.1">
    <property type="nucleotide sequence ID" value="NZ_CP041616.1"/>
</dbReference>
<evidence type="ECO:0000259" key="4">
    <source>
        <dbReference type="Pfam" id="PF00441"/>
    </source>
</evidence>
<keyword evidence="2" id="KW-0285">Flavoprotein</keyword>
<protein>
    <submittedName>
        <fullName evidence="7">AAA family ATPase</fullName>
    </submittedName>
</protein>
<dbReference type="InterPro" id="IPR009075">
    <property type="entry name" value="AcylCo_DH/oxidase_C"/>
</dbReference>